<accession>A0A1I5GYQ3</accession>
<dbReference type="STRING" id="655353.SAMN04488056_105259"/>
<proteinExistence type="predicted"/>
<dbReference type="EMBL" id="FOVR01000005">
    <property type="protein sequence ID" value="SFO40926.1"/>
    <property type="molecule type" value="Genomic_DNA"/>
</dbReference>
<organism evidence="1 2">
    <name type="scientific">Cohaesibacter marisflavi</name>
    <dbReference type="NCBI Taxonomy" id="655353"/>
    <lineage>
        <taxon>Bacteria</taxon>
        <taxon>Pseudomonadati</taxon>
        <taxon>Pseudomonadota</taxon>
        <taxon>Alphaproteobacteria</taxon>
        <taxon>Hyphomicrobiales</taxon>
        <taxon>Cohaesibacteraceae</taxon>
    </lineage>
</organism>
<sequence length="130" mass="14514">MYLEPCYPTMSKTPDHRITIRLKPDEYALVMAKAGNKPTSAFVRELVLEKAAKQRKGYKAAPVADHKSLAQILALLGQHKLVKAFKQAEKQIDDGLHPADDEAIMLLRECRDLLARIHQLLVRTLGGSGQ</sequence>
<dbReference type="Proteomes" id="UP000199236">
    <property type="component" value="Unassembled WGS sequence"/>
</dbReference>
<evidence type="ECO:0000313" key="2">
    <source>
        <dbReference type="Proteomes" id="UP000199236"/>
    </source>
</evidence>
<keyword evidence="2" id="KW-1185">Reference proteome</keyword>
<evidence type="ECO:0000313" key="1">
    <source>
        <dbReference type="EMBL" id="SFO40926.1"/>
    </source>
</evidence>
<reference evidence="1 2" key="1">
    <citation type="submission" date="2016-10" db="EMBL/GenBank/DDBJ databases">
        <authorList>
            <person name="de Groot N.N."/>
        </authorList>
    </citation>
    <scope>NUCLEOTIDE SEQUENCE [LARGE SCALE GENOMIC DNA]</scope>
    <source>
        <strain evidence="1 2">CGMCC 1.9157</strain>
    </source>
</reference>
<gene>
    <name evidence="1" type="ORF">SAMN04488056_105259</name>
</gene>
<name>A0A1I5GYQ3_9HYPH</name>
<dbReference type="AlphaFoldDB" id="A0A1I5GYQ3"/>
<protein>
    <submittedName>
        <fullName evidence="1">Uncharacterized protein</fullName>
    </submittedName>
</protein>